<dbReference type="Proteomes" id="UP001224775">
    <property type="component" value="Unassembled WGS sequence"/>
</dbReference>
<proteinExistence type="predicted"/>
<gene>
    <name evidence="2" type="ORF">QTG54_004525</name>
</gene>
<reference evidence="2" key="1">
    <citation type="submission" date="2023-06" db="EMBL/GenBank/DDBJ databases">
        <title>Survivors Of The Sea: Transcriptome response of Skeletonema marinoi to long-term dormancy.</title>
        <authorList>
            <person name="Pinder M.I.M."/>
            <person name="Kourtchenko O."/>
            <person name="Robertson E.K."/>
            <person name="Larsson T."/>
            <person name="Maumus F."/>
            <person name="Osuna-Cruz C.M."/>
            <person name="Vancaester E."/>
            <person name="Stenow R."/>
            <person name="Vandepoele K."/>
            <person name="Ploug H."/>
            <person name="Bruchert V."/>
            <person name="Godhe A."/>
            <person name="Topel M."/>
        </authorList>
    </citation>
    <scope>NUCLEOTIDE SEQUENCE</scope>
    <source>
        <strain evidence="2">R05AC</strain>
    </source>
</reference>
<keyword evidence="2" id="KW-0012">Acyltransferase</keyword>
<dbReference type="GO" id="GO:0005886">
    <property type="term" value="C:plasma membrane"/>
    <property type="evidence" value="ECO:0007669"/>
    <property type="project" value="TreeGrafter"/>
</dbReference>
<evidence type="ECO:0000256" key="1">
    <source>
        <dbReference type="SAM" id="Coils"/>
    </source>
</evidence>
<dbReference type="PANTHER" id="PTHR31650">
    <property type="entry name" value="O-ACYLTRANSFERASE (WSD1-LIKE) FAMILY PROTEIN"/>
    <property type="match status" value="1"/>
</dbReference>
<keyword evidence="1" id="KW-0175">Coiled coil</keyword>
<name>A0AAD8YGQ8_9STRA</name>
<sequence>MGGQIAMHLLKILTMLNHWQQQQSFMTNNLASVVLRKRMTSIGRFSLKSESETNLSIPTFFLALSGSKKPDSNDVSANTTAVGTSQSTKNTFTVNDFESTWMNRDMPSRHPRFHSTVSRHDDRFFEETHHVKAATTAKDGNDKNETNLQIKAELDRHASETMHFSVYREDLRNRIDNMLTSPIEVAEKLWEVKISSGAIGSSGAISKVKSEAITTRQQVSNEIRALKRQPTKGRLWKDAVGDTKPMESVLLFRSHHALADGASIMAALSDLCDEAEEIRSDIEAELKKWKRGKQGKKGVLRRLISRFMRLIKFMMWITLGSARSALYQVWLQLTTRTNPFDAVRQDAEKKGLAMSGQRAISWCDACPLDEAKRMTQILSKASGSNITVNDLFVSCISAAVTRQLIEHEEFMAPVDAHSRKRVARNINVCIPVHLRGGVILPNESLGNRIGAFVTRVPGEMTHDARGGGTPSCPSDRLMKVHRHLNVRSRVPPQSYHIMWQSFAPVIFLSSGLRIYSNVQIAMLVLPFRTTEATKTKST</sequence>
<dbReference type="AlphaFoldDB" id="A0AAD8YGQ8"/>
<dbReference type="EMBL" id="JATAAI010000006">
    <property type="protein sequence ID" value="KAK1745234.1"/>
    <property type="molecule type" value="Genomic_DNA"/>
</dbReference>
<feature type="coiled-coil region" evidence="1">
    <location>
        <begin position="265"/>
        <end position="292"/>
    </location>
</feature>
<keyword evidence="2" id="KW-0808">Transferase</keyword>
<dbReference type="InterPro" id="IPR045034">
    <property type="entry name" value="O-acyltransferase_WSD1-like"/>
</dbReference>
<evidence type="ECO:0000313" key="3">
    <source>
        <dbReference type="Proteomes" id="UP001224775"/>
    </source>
</evidence>
<evidence type="ECO:0000313" key="2">
    <source>
        <dbReference type="EMBL" id="KAK1745234.1"/>
    </source>
</evidence>
<dbReference type="PANTHER" id="PTHR31650:SF1">
    <property type="entry name" value="WAX ESTER SYNTHASE_DIACYLGLYCEROL ACYLTRANSFERASE 4-RELATED"/>
    <property type="match status" value="1"/>
</dbReference>
<organism evidence="2 3">
    <name type="scientific">Skeletonema marinoi</name>
    <dbReference type="NCBI Taxonomy" id="267567"/>
    <lineage>
        <taxon>Eukaryota</taxon>
        <taxon>Sar</taxon>
        <taxon>Stramenopiles</taxon>
        <taxon>Ochrophyta</taxon>
        <taxon>Bacillariophyta</taxon>
        <taxon>Coscinodiscophyceae</taxon>
        <taxon>Thalassiosirophycidae</taxon>
        <taxon>Thalassiosirales</taxon>
        <taxon>Skeletonemataceae</taxon>
        <taxon>Skeletonema</taxon>
        <taxon>Skeletonema marinoi-dohrnii complex</taxon>
    </lineage>
</organism>
<protein>
    <submittedName>
        <fullName evidence="2">Diacylglycerol O-acyltransferase</fullName>
        <ecNumber evidence="2">2.3.1.20</ecNumber>
    </submittedName>
</protein>
<comment type="caution">
    <text evidence="2">The sequence shown here is derived from an EMBL/GenBank/DDBJ whole genome shotgun (WGS) entry which is preliminary data.</text>
</comment>
<accession>A0AAD8YGQ8</accession>
<dbReference type="GO" id="GO:0004144">
    <property type="term" value="F:diacylglycerol O-acyltransferase activity"/>
    <property type="evidence" value="ECO:0007669"/>
    <property type="project" value="UniProtKB-EC"/>
</dbReference>
<dbReference type="EC" id="2.3.1.20" evidence="2"/>
<keyword evidence="3" id="KW-1185">Reference proteome</keyword>
<dbReference type="GO" id="GO:0019432">
    <property type="term" value="P:triglyceride biosynthetic process"/>
    <property type="evidence" value="ECO:0007669"/>
    <property type="project" value="TreeGrafter"/>
</dbReference>